<evidence type="ECO:0000256" key="4">
    <source>
        <dbReference type="ARBA" id="ARBA00011990"/>
    </source>
</evidence>
<dbReference type="eggNOG" id="COG1088">
    <property type="taxonomic scope" value="Bacteria"/>
</dbReference>
<reference evidence="9 10" key="1">
    <citation type="submission" date="2010-08" db="EMBL/GenBank/DDBJ databases">
        <title>Complete sequence of Gallionella capsiferriformans ES-2.</title>
        <authorList>
            <consortium name="US DOE Joint Genome Institute"/>
            <person name="Lucas S."/>
            <person name="Copeland A."/>
            <person name="Lapidus A."/>
            <person name="Cheng J.-F."/>
            <person name="Bruce D."/>
            <person name="Goodwin L."/>
            <person name="Pitluck S."/>
            <person name="Chertkov O."/>
            <person name="Davenport K.W."/>
            <person name="Detter J.C."/>
            <person name="Han C."/>
            <person name="Tapia R."/>
            <person name="Land M."/>
            <person name="Hauser L."/>
            <person name="Chang Y.-J."/>
            <person name="Jeffries C."/>
            <person name="Kyrpides N."/>
            <person name="Ivanova N."/>
            <person name="Mikhailova N."/>
            <person name="Shelobolina E.S."/>
            <person name="Picardal F."/>
            <person name="Roden E."/>
            <person name="Emerson D."/>
            <person name="Woyke T."/>
        </authorList>
    </citation>
    <scope>NUCLEOTIDE SEQUENCE [LARGE SCALE GENOMIC DNA]</scope>
    <source>
        <strain evidence="9 10">ES-2</strain>
    </source>
</reference>
<keyword evidence="5" id="KW-0520">NAD</keyword>
<dbReference type="CDD" id="cd05246">
    <property type="entry name" value="dTDP_GD_SDR_e"/>
    <property type="match status" value="1"/>
</dbReference>
<keyword evidence="6 7" id="KW-0456">Lyase</keyword>
<dbReference type="Gene3D" id="3.90.25.10">
    <property type="entry name" value="UDP-galactose 4-epimerase, domain 1"/>
    <property type="match status" value="1"/>
</dbReference>
<accession>D9SE00</accession>
<dbReference type="InterPro" id="IPR005888">
    <property type="entry name" value="dTDP_Gluc_deHydtase"/>
</dbReference>
<evidence type="ECO:0000256" key="5">
    <source>
        <dbReference type="ARBA" id="ARBA00023027"/>
    </source>
</evidence>
<comment type="similarity">
    <text evidence="3 7">Belongs to the NAD(P)-dependent epimerase/dehydratase family. dTDP-glucose dehydratase subfamily.</text>
</comment>
<protein>
    <recommendedName>
        <fullName evidence="4 7">dTDP-glucose 4,6-dehydratase</fullName>
        <ecNumber evidence="4 7">4.2.1.46</ecNumber>
    </recommendedName>
</protein>
<comment type="catalytic activity">
    <reaction evidence="1 7">
        <text>dTDP-alpha-D-glucose = dTDP-4-dehydro-6-deoxy-alpha-D-glucose + H2O</text>
        <dbReference type="Rhea" id="RHEA:17221"/>
        <dbReference type="ChEBI" id="CHEBI:15377"/>
        <dbReference type="ChEBI" id="CHEBI:57477"/>
        <dbReference type="ChEBI" id="CHEBI:57649"/>
        <dbReference type="EC" id="4.2.1.46"/>
    </reaction>
</comment>
<evidence type="ECO:0000256" key="7">
    <source>
        <dbReference type="RuleBase" id="RU004473"/>
    </source>
</evidence>
<dbReference type="HOGENOM" id="CLU_007383_1_14_4"/>
<evidence type="ECO:0000313" key="9">
    <source>
        <dbReference type="EMBL" id="ADL56822.1"/>
    </source>
</evidence>
<dbReference type="RefSeq" id="WP_013294724.1">
    <property type="nucleotide sequence ID" value="NC_014394.1"/>
</dbReference>
<dbReference type="Gene3D" id="3.40.50.720">
    <property type="entry name" value="NAD(P)-binding Rossmann-like Domain"/>
    <property type="match status" value="1"/>
</dbReference>
<dbReference type="Proteomes" id="UP000001235">
    <property type="component" value="Chromosome"/>
</dbReference>
<dbReference type="GO" id="GO:0008460">
    <property type="term" value="F:dTDP-glucose 4,6-dehydratase activity"/>
    <property type="evidence" value="ECO:0007669"/>
    <property type="project" value="UniProtKB-EC"/>
</dbReference>
<feature type="domain" description="NAD(P)-binding" evidence="8">
    <location>
        <begin position="3"/>
        <end position="342"/>
    </location>
</feature>
<dbReference type="EMBL" id="CP002159">
    <property type="protein sequence ID" value="ADL56822.1"/>
    <property type="molecule type" value="Genomic_DNA"/>
</dbReference>
<dbReference type="SUPFAM" id="SSF51735">
    <property type="entry name" value="NAD(P)-binding Rossmann-fold domains"/>
    <property type="match status" value="1"/>
</dbReference>
<gene>
    <name evidence="9" type="ordered locus">Galf_2830</name>
</gene>
<evidence type="ECO:0000256" key="1">
    <source>
        <dbReference type="ARBA" id="ARBA00001539"/>
    </source>
</evidence>
<dbReference type="PROSITE" id="PS00061">
    <property type="entry name" value="ADH_SHORT"/>
    <property type="match status" value="1"/>
</dbReference>
<dbReference type="AlphaFoldDB" id="D9SE00"/>
<dbReference type="OrthoDB" id="9803010at2"/>
<dbReference type="InterPro" id="IPR016040">
    <property type="entry name" value="NAD(P)-bd_dom"/>
</dbReference>
<evidence type="ECO:0000256" key="2">
    <source>
        <dbReference type="ARBA" id="ARBA00001911"/>
    </source>
</evidence>
<keyword evidence="10" id="KW-1185">Reference proteome</keyword>
<evidence type="ECO:0000259" key="8">
    <source>
        <dbReference type="Pfam" id="PF16363"/>
    </source>
</evidence>
<name>D9SE00_GALCS</name>
<dbReference type="InterPro" id="IPR020904">
    <property type="entry name" value="Sc_DH/Rdtase_CS"/>
</dbReference>
<evidence type="ECO:0000313" key="10">
    <source>
        <dbReference type="Proteomes" id="UP000001235"/>
    </source>
</evidence>
<dbReference type="KEGG" id="gca:Galf_2830"/>
<dbReference type="STRING" id="395494.Galf_2830"/>
<evidence type="ECO:0000256" key="3">
    <source>
        <dbReference type="ARBA" id="ARBA00008178"/>
    </source>
</evidence>
<dbReference type="InterPro" id="IPR036291">
    <property type="entry name" value="NAD(P)-bd_dom_sf"/>
</dbReference>
<dbReference type="EC" id="4.2.1.46" evidence="4 7"/>
<dbReference type="GO" id="GO:0009225">
    <property type="term" value="P:nucleotide-sugar metabolic process"/>
    <property type="evidence" value="ECO:0007669"/>
    <property type="project" value="InterPro"/>
</dbReference>
<proteinExistence type="inferred from homology"/>
<organism evidence="9 10">
    <name type="scientific">Gallionella capsiferriformans (strain ES-2)</name>
    <name type="common">Gallionella ferruginea capsiferriformans (strain ES-2)</name>
    <dbReference type="NCBI Taxonomy" id="395494"/>
    <lineage>
        <taxon>Bacteria</taxon>
        <taxon>Pseudomonadati</taxon>
        <taxon>Pseudomonadota</taxon>
        <taxon>Betaproteobacteria</taxon>
        <taxon>Nitrosomonadales</taxon>
        <taxon>Gallionellaceae</taxon>
        <taxon>Gallionella</taxon>
    </lineage>
</organism>
<dbReference type="NCBIfam" id="TIGR01181">
    <property type="entry name" value="dTDP_gluc_dehyt"/>
    <property type="match status" value="1"/>
</dbReference>
<dbReference type="PANTHER" id="PTHR43000">
    <property type="entry name" value="DTDP-D-GLUCOSE 4,6-DEHYDRATASE-RELATED"/>
    <property type="match status" value="1"/>
</dbReference>
<evidence type="ECO:0000256" key="6">
    <source>
        <dbReference type="ARBA" id="ARBA00023239"/>
    </source>
</evidence>
<sequence>MILVTGSAGFIGSNFVLDWCALHDEPVMSLDKLTYAGNLENLASLNDNTRHTFVQGDIGDAELVARLLAVYRPRAVINFAAESHVDRSIHGPEDFIQTNIVGTFHLLEAVRAYWGALNDSEKANFRFLHVSTDEVYGSLAKDEPAFTETHRYEPNSPYSASKAASDHLVRAYHHTYGLPVLTTNCSNNYGPYHFPEKLIPLLIVNALAGKALPVYGDGQQIRDWLYVKDHCSAIRCVLEKGRLGEVYNVGGWNEKANLDIVHTVCDLLDELRPMKPGSGESSVVSGADLAVTHLPLSTYRSLITFVTDRPGHDRRYAIDARKIERELGWKPAETFETGIRKTVQWYLDNQGWVGNVLSGNYRQWVEKQYGE</sequence>
<comment type="cofactor">
    <cofactor evidence="2 7">
        <name>NAD(+)</name>
        <dbReference type="ChEBI" id="CHEBI:57540"/>
    </cofactor>
</comment>
<dbReference type="Pfam" id="PF16363">
    <property type="entry name" value="GDP_Man_Dehyd"/>
    <property type="match status" value="1"/>
</dbReference>